<organism evidence="3 4">
    <name type="scientific">Methyloceanibacter superfactus</name>
    <dbReference type="NCBI Taxonomy" id="1774969"/>
    <lineage>
        <taxon>Bacteria</taxon>
        <taxon>Pseudomonadati</taxon>
        <taxon>Pseudomonadota</taxon>
        <taxon>Alphaproteobacteria</taxon>
        <taxon>Hyphomicrobiales</taxon>
        <taxon>Hyphomicrobiaceae</taxon>
        <taxon>Methyloceanibacter</taxon>
    </lineage>
</organism>
<evidence type="ECO:0000256" key="1">
    <source>
        <dbReference type="SAM" id="Phobius"/>
    </source>
</evidence>
<dbReference type="PANTHER" id="PTHR14859:SF1">
    <property type="entry name" value="PGAP2-INTERACTING PROTEIN"/>
    <property type="match status" value="1"/>
</dbReference>
<dbReference type="PANTHER" id="PTHR14859">
    <property type="entry name" value="CALCOFLUOR WHITE HYPERSENSITIVE PROTEIN PRECURSOR"/>
    <property type="match status" value="1"/>
</dbReference>
<dbReference type="SUPFAM" id="SSF56219">
    <property type="entry name" value="DNase I-like"/>
    <property type="match status" value="1"/>
</dbReference>
<name>A0A1E3VT34_9HYPH</name>
<dbReference type="RefSeq" id="WP_069442198.1">
    <property type="nucleotide sequence ID" value="NZ_LPWF01000028.1"/>
</dbReference>
<evidence type="ECO:0000259" key="2">
    <source>
        <dbReference type="Pfam" id="PF03372"/>
    </source>
</evidence>
<dbReference type="EMBL" id="LPWF01000028">
    <property type="protein sequence ID" value="ODR96684.1"/>
    <property type="molecule type" value="Genomic_DNA"/>
</dbReference>
<dbReference type="Pfam" id="PF03372">
    <property type="entry name" value="Exo_endo_phos"/>
    <property type="match status" value="1"/>
</dbReference>
<evidence type="ECO:0000313" key="4">
    <source>
        <dbReference type="Proteomes" id="UP000094472"/>
    </source>
</evidence>
<dbReference type="Gene3D" id="3.60.10.10">
    <property type="entry name" value="Endonuclease/exonuclease/phosphatase"/>
    <property type="match status" value="1"/>
</dbReference>
<dbReference type="InterPro" id="IPR051916">
    <property type="entry name" value="GPI-anchor_lipid_remodeler"/>
</dbReference>
<sequence>MVVAGLLASAALTAVGILAYWRPALDIVNNGLPVLTVGCLALLGLAFADGKRTLIGAAALLVAINFALLVSGVSGAAPEAPEGSKRFLRVATFNLWGPNDHADRIEKFLADTDPDALVLEEVRQHHRAFLDGLGRRYPHRAGEDGLVILSKYPILADGRVDRAGFPPWMSLIIRWARLDVNGTEVELAGVHLARPFYPELQQEDILALTAFVQSRSGPLILAGDFNLAPWTWKLKSFTRATGLGRYNTVHPTWPMQWQGVPLLPIIPIDHVFASAQFSKIATMVGPRLGSDHRPVIADIALSE</sequence>
<dbReference type="InterPro" id="IPR005135">
    <property type="entry name" value="Endo/exonuclease/phosphatase"/>
</dbReference>
<dbReference type="AlphaFoldDB" id="A0A1E3VT34"/>
<gene>
    <name evidence="3" type="ORF">AUC69_13850</name>
</gene>
<reference evidence="3 4" key="1">
    <citation type="journal article" date="2016" name="Environ. Microbiol.">
        <title>New Methyloceanibacter diversity from North Sea sediments includes methanotroph containing solely the soluble methane monooxygenase.</title>
        <authorList>
            <person name="Vekeman B."/>
            <person name="Kerckhof F.M."/>
            <person name="Cremers G."/>
            <person name="de Vos P."/>
            <person name="Vandamme P."/>
            <person name="Boon N."/>
            <person name="Op den Camp H.J."/>
            <person name="Heylen K."/>
        </authorList>
    </citation>
    <scope>NUCLEOTIDE SEQUENCE [LARGE SCALE GENOMIC DNA]</scope>
    <source>
        <strain evidence="3 4">R-67175</strain>
    </source>
</reference>
<accession>A0A1E3VT34</accession>
<dbReference type="OrthoDB" id="3808618at2"/>
<keyword evidence="1" id="KW-0812">Transmembrane</keyword>
<evidence type="ECO:0000313" key="3">
    <source>
        <dbReference type="EMBL" id="ODR96684.1"/>
    </source>
</evidence>
<dbReference type="Proteomes" id="UP000094472">
    <property type="component" value="Unassembled WGS sequence"/>
</dbReference>
<feature type="transmembrane region" description="Helical" evidence="1">
    <location>
        <begin position="29"/>
        <end position="47"/>
    </location>
</feature>
<comment type="caution">
    <text evidence="3">The sequence shown here is derived from an EMBL/GenBank/DDBJ whole genome shotgun (WGS) entry which is preliminary data.</text>
</comment>
<proteinExistence type="predicted"/>
<keyword evidence="1" id="KW-0472">Membrane</keyword>
<keyword evidence="4" id="KW-1185">Reference proteome</keyword>
<protein>
    <recommendedName>
        <fullName evidence="2">Endonuclease/exonuclease/phosphatase domain-containing protein</fullName>
    </recommendedName>
</protein>
<dbReference type="GO" id="GO:0016020">
    <property type="term" value="C:membrane"/>
    <property type="evidence" value="ECO:0007669"/>
    <property type="project" value="GOC"/>
</dbReference>
<feature type="domain" description="Endonuclease/exonuclease/phosphatase" evidence="2">
    <location>
        <begin position="91"/>
        <end position="292"/>
    </location>
</feature>
<keyword evidence="1" id="KW-1133">Transmembrane helix</keyword>
<feature type="transmembrane region" description="Helical" evidence="1">
    <location>
        <begin position="54"/>
        <end position="77"/>
    </location>
</feature>
<dbReference type="GO" id="GO:0003824">
    <property type="term" value="F:catalytic activity"/>
    <property type="evidence" value="ECO:0007669"/>
    <property type="project" value="InterPro"/>
</dbReference>
<dbReference type="GO" id="GO:0006506">
    <property type="term" value="P:GPI anchor biosynthetic process"/>
    <property type="evidence" value="ECO:0007669"/>
    <property type="project" value="TreeGrafter"/>
</dbReference>
<dbReference type="InterPro" id="IPR036691">
    <property type="entry name" value="Endo/exonu/phosph_ase_sf"/>
</dbReference>